<evidence type="ECO:0000313" key="1">
    <source>
        <dbReference type="EMBL" id="AAK75938.1"/>
    </source>
</evidence>
<accession>A0A0H2URR4</accession>
<dbReference type="EnsemblBacteria" id="AAK75938">
    <property type="protein sequence ID" value="AAK75938"/>
    <property type="gene ID" value="SP_1866"/>
</dbReference>
<evidence type="ECO:0000313" key="2">
    <source>
        <dbReference type="Proteomes" id="UP000000585"/>
    </source>
</evidence>
<gene>
    <name evidence="1" type="ordered locus">SP_1866</name>
</gene>
<dbReference type="AlphaFoldDB" id="A0A0H2URR4"/>
<protein>
    <submittedName>
        <fullName evidence="1">Uncharacterized protein</fullName>
    </submittedName>
</protein>
<dbReference type="PaxDb" id="170187-SP_1866"/>
<proteinExistence type="predicted"/>
<dbReference type="EMBL" id="AE005672">
    <property type="protein sequence ID" value="AAK75938.1"/>
    <property type="molecule type" value="Genomic_DNA"/>
</dbReference>
<keyword evidence="2" id="KW-1185">Reference proteome</keyword>
<name>A0A0H2URR4_STRPN</name>
<sequence length="40" mass="4699">MHVVQNLVNIPKLTRIFISKQKNNTPSKLFGFFMKFTENS</sequence>
<dbReference type="Proteomes" id="UP000000585">
    <property type="component" value="Chromosome"/>
</dbReference>
<organism evidence="1 2">
    <name type="scientific">Streptococcus pneumoniae serotype 4 (strain ATCC BAA-334 / TIGR4)</name>
    <dbReference type="NCBI Taxonomy" id="170187"/>
    <lineage>
        <taxon>Bacteria</taxon>
        <taxon>Bacillati</taxon>
        <taxon>Bacillota</taxon>
        <taxon>Bacilli</taxon>
        <taxon>Lactobacillales</taxon>
        <taxon>Streptococcaceae</taxon>
        <taxon>Streptococcus</taxon>
    </lineage>
</organism>
<dbReference type="KEGG" id="spn:SP_1866"/>
<reference evidence="1 2" key="1">
    <citation type="journal article" date="2001" name="Science">
        <title>Complete genome sequence of a virulent isolate of Streptococcus pneumoniae.</title>
        <authorList>
            <person name="Tettelin H."/>
            <person name="Nelson K.E."/>
            <person name="Paulsen I.T."/>
            <person name="Eisen J.A."/>
            <person name="Read T.D."/>
            <person name="Peterson S."/>
            <person name="Heidelberg J."/>
            <person name="DeBoy R.T."/>
            <person name="Haft D.H."/>
            <person name="Dodson R.J."/>
            <person name="Durkin A.S."/>
            <person name="Gwinn M."/>
            <person name="Kolonay J.F."/>
            <person name="Nelson W.C."/>
            <person name="Peterson J.D."/>
            <person name="Umayam L.A."/>
            <person name="White O."/>
            <person name="Salzberg S.L."/>
            <person name="Lewis M.R."/>
            <person name="Radune D."/>
            <person name="Holtzapple E."/>
            <person name="Khouri H."/>
            <person name="Wolf A.M."/>
            <person name="Utterback T.R."/>
            <person name="Hansen C.L."/>
            <person name="McDonald L.A."/>
            <person name="Feldblyum T.V."/>
            <person name="Angiuoli S."/>
            <person name="Dickinson T."/>
            <person name="Hickey E.K."/>
            <person name="Holt I.E."/>
            <person name="Loftus B.J."/>
            <person name="Yang F."/>
            <person name="Smith H.O."/>
            <person name="Venter J.C."/>
            <person name="Dougherty B.A."/>
            <person name="Morrison D.A."/>
            <person name="Hollingshead S.K."/>
            <person name="Fraser C.M."/>
        </authorList>
    </citation>
    <scope>NUCLEOTIDE SEQUENCE [LARGE SCALE GENOMIC DNA]</scope>
    <source>
        <strain evidence="2">ATCC BAA-334 / TIGR4</strain>
    </source>
</reference>